<protein>
    <recommendedName>
        <fullName evidence="8">Inhibitor of apoptosis-promoting Bax1 protein</fullName>
    </recommendedName>
</protein>
<feature type="transmembrane region" description="Helical" evidence="5">
    <location>
        <begin position="71"/>
        <end position="91"/>
    </location>
</feature>
<sequence>MYNNSNQDYYQYNQNTQQQQYQQSYQQQQQQQYYNPQAFDTQDDKIQKENNYGYHADFSDSYIRAGFVKKVYTLLTIELLITLALIALGLYTNMAYWLVDAGFDFLNVCVYYGFGQMQCGYITYFDVYPTWLFYVSFVIAMFMQLALYCGGNLARRAPMNYIVLLLYIIFFGFMLTTLCILMAVYWGYGVVWQAWGITFLIVFALTLYACKTTTDFSFKIGAIFILSPTILVLIIMFCITQNCAIYICLCSLFIVVYGFYLIWETQLIMGKGKLKLSIDDYVIGSLLLYATIIQLFIRIMEILAIARGRR</sequence>
<keyword evidence="3 5" id="KW-1133">Transmembrane helix</keyword>
<keyword evidence="4 5" id="KW-0472">Membrane</keyword>
<comment type="subcellular location">
    <subcellularLocation>
        <location evidence="1">Membrane</location>
        <topology evidence="1">Multi-pass membrane protein</topology>
    </subcellularLocation>
</comment>
<feature type="transmembrane region" description="Helical" evidence="5">
    <location>
        <begin position="230"/>
        <end position="263"/>
    </location>
</feature>
<dbReference type="AlphaFoldDB" id="A0A8S1LJM4"/>
<feature type="transmembrane region" description="Helical" evidence="5">
    <location>
        <begin position="161"/>
        <end position="186"/>
    </location>
</feature>
<comment type="caution">
    <text evidence="6">The sequence shown here is derived from an EMBL/GenBank/DDBJ whole genome shotgun (WGS) entry which is preliminary data.</text>
</comment>
<dbReference type="OrthoDB" id="7933078at2759"/>
<keyword evidence="2 5" id="KW-0812">Transmembrane</keyword>
<evidence type="ECO:0000313" key="7">
    <source>
        <dbReference type="Proteomes" id="UP000692954"/>
    </source>
</evidence>
<comment type="similarity">
    <text evidence="5">Belongs to the BI1 family.</text>
</comment>
<name>A0A8S1LJM4_9CILI</name>
<dbReference type="InterPro" id="IPR006214">
    <property type="entry name" value="Bax_inhibitor_1-related"/>
</dbReference>
<evidence type="ECO:0000256" key="4">
    <source>
        <dbReference type="ARBA" id="ARBA00023136"/>
    </source>
</evidence>
<reference evidence="6" key="1">
    <citation type="submission" date="2021-01" db="EMBL/GenBank/DDBJ databases">
        <authorList>
            <consortium name="Genoscope - CEA"/>
            <person name="William W."/>
        </authorList>
    </citation>
    <scope>NUCLEOTIDE SEQUENCE</scope>
</reference>
<dbReference type="PANTHER" id="PTHR23291:SF47">
    <property type="entry name" value="TRANSMEMBRANE BAX INHIBITOR MOTIF CONTAINING 7"/>
    <property type="match status" value="1"/>
</dbReference>
<dbReference type="Pfam" id="PF01027">
    <property type="entry name" value="Bax1-I"/>
    <property type="match status" value="1"/>
</dbReference>
<accession>A0A8S1LJM4</accession>
<proteinExistence type="inferred from homology"/>
<dbReference type="Proteomes" id="UP000692954">
    <property type="component" value="Unassembled WGS sequence"/>
</dbReference>
<evidence type="ECO:0000256" key="5">
    <source>
        <dbReference type="RuleBase" id="RU004379"/>
    </source>
</evidence>
<feature type="transmembrane region" description="Helical" evidence="5">
    <location>
        <begin position="131"/>
        <end position="149"/>
    </location>
</feature>
<organism evidence="6 7">
    <name type="scientific">Paramecium sonneborni</name>
    <dbReference type="NCBI Taxonomy" id="65129"/>
    <lineage>
        <taxon>Eukaryota</taxon>
        <taxon>Sar</taxon>
        <taxon>Alveolata</taxon>
        <taxon>Ciliophora</taxon>
        <taxon>Intramacronucleata</taxon>
        <taxon>Oligohymenophorea</taxon>
        <taxon>Peniculida</taxon>
        <taxon>Parameciidae</taxon>
        <taxon>Paramecium</taxon>
    </lineage>
</organism>
<evidence type="ECO:0000256" key="3">
    <source>
        <dbReference type="ARBA" id="ARBA00022989"/>
    </source>
</evidence>
<evidence type="ECO:0000256" key="2">
    <source>
        <dbReference type="ARBA" id="ARBA00022692"/>
    </source>
</evidence>
<dbReference type="GO" id="GO:0016020">
    <property type="term" value="C:membrane"/>
    <property type="evidence" value="ECO:0007669"/>
    <property type="project" value="UniProtKB-SubCell"/>
</dbReference>
<keyword evidence="7" id="KW-1185">Reference proteome</keyword>
<evidence type="ECO:0008006" key="8">
    <source>
        <dbReference type="Google" id="ProtNLM"/>
    </source>
</evidence>
<evidence type="ECO:0000313" key="6">
    <source>
        <dbReference type="EMBL" id="CAD8064906.1"/>
    </source>
</evidence>
<dbReference type="PANTHER" id="PTHR23291">
    <property type="entry name" value="BAX INHIBITOR-RELATED"/>
    <property type="match status" value="1"/>
</dbReference>
<dbReference type="EMBL" id="CAJJDN010000019">
    <property type="protein sequence ID" value="CAD8064906.1"/>
    <property type="molecule type" value="Genomic_DNA"/>
</dbReference>
<feature type="transmembrane region" description="Helical" evidence="5">
    <location>
        <begin position="192"/>
        <end position="210"/>
    </location>
</feature>
<evidence type="ECO:0000256" key="1">
    <source>
        <dbReference type="ARBA" id="ARBA00004141"/>
    </source>
</evidence>
<gene>
    <name evidence="6" type="ORF">PSON_ATCC_30995.1.T0190355</name>
</gene>
<feature type="transmembrane region" description="Helical" evidence="5">
    <location>
        <begin position="283"/>
        <end position="306"/>
    </location>
</feature>